<dbReference type="InterPro" id="IPR008547">
    <property type="entry name" value="DUF829_TMEM53"/>
</dbReference>
<organism evidence="1 2">
    <name type="scientific">Allacma fusca</name>
    <dbReference type="NCBI Taxonomy" id="39272"/>
    <lineage>
        <taxon>Eukaryota</taxon>
        <taxon>Metazoa</taxon>
        <taxon>Ecdysozoa</taxon>
        <taxon>Arthropoda</taxon>
        <taxon>Hexapoda</taxon>
        <taxon>Collembola</taxon>
        <taxon>Symphypleona</taxon>
        <taxon>Sminthuridae</taxon>
        <taxon>Allacma</taxon>
    </lineage>
</organism>
<dbReference type="Pfam" id="PF05705">
    <property type="entry name" value="DUF829"/>
    <property type="match status" value="1"/>
</dbReference>
<protein>
    <submittedName>
        <fullName evidence="1">Uncharacterized protein</fullName>
    </submittedName>
</protein>
<dbReference type="Proteomes" id="UP000708208">
    <property type="component" value="Unassembled WGS sequence"/>
</dbReference>
<evidence type="ECO:0000313" key="1">
    <source>
        <dbReference type="EMBL" id="CAG7734204.1"/>
    </source>
</evidence>
<dbReference type="EMBL" id="CAJVCH010264957">
    <property type="protein sequence ID" value="CAG7734204.1"/>
    <property type="molecule type" value="Genomic_DNA"/>
</dbReference>
<reference evidence="1" key="1">
    <citation type="submission" date="2021-06" db="EMBL/GenBank/DDBJ databases">
        <authorList>
            <person name="Hodson N. C."/>
            <person name="Mongue J. A."/>
            <person name="Jaron S. K."/>
        </authorList>
    </citation>
    <scope>NUCLEOTIDE SEQUENCE</scope>
</reference>
<sequence>MTDHGLENHPIFIHTFSNGGAFFYTYLIKEFSKQQSSRAFDFRGTIFDSAPFPQSIQLGYRATKAAFGRNSTTPRCLYDFNLLGNLHICVLHLNGLGVLHTGCEF</sequence>
<keyword evidence="2" id="KW-1185">Reference proteome</keyword>
<proteinExistence type="predicted"/>
<dbReference type="OrthoDB" id="77878at2759"/>
<evidence type="ECO:0000313" key="2">
    <source>
        <dbReference type="Proteomes" id="UP000708208"/>
    </source>
</evidence>
<name>A0A8J2K9B8_9HEXA</name>
<dbReference type="AlphaFoldDB" id="A0A8J2K9B8"/>
<comment type="caution">
    <text evidence="1">The sequence shown here is derived from an EMBL/GenBank/DDBJ whole genome shotgun (WGS) entry which is preliminary data.</text>
</comment>
<accession>A0A8J2K9B8</accession>
<feature type="non-terminal residue" evidence="1">
    <location>
        <position position="1"/>
    </location>
</feature>
<gene>
    <name evidence="1" type="ORF">AFUS01_LOCUS22605</name>
</gene>